<evidence type="ECO:0000313" key="5">
    <source>
        <dbReference type="Proteomes" id="UP000564425"/>
    </source>
</evidence>
<dbReference type="Pfam" id="PF22092">
    <property type="entry name" value="T26-6p_Ig-like_dom"/>
    <property type="match status" value="1"/>
</dbReference>
<reference evidence="4 5" key="1">
    <citation type="submission" date="2020-07" db="EMBL/GenBank/DDBJ databases">
        <title>Genomic Encyclopedia of Type Strains, Phase IV (KMG-V): Genome sequencing to study the core and pangenomes of soil and plant-associated prokaryotes.</title>
        <authorList>
            <person name="Whitman W."/>
        </authorList>
    </citation>
    <scope>NUCLEOTIDE SEQUENCE [LARGE SCALE GENOMIC DNA]</scope>
    <source>
        <strain evidence="4 5">A1</strain>
    </source>
</reference>
<proteinExistence type="predicted"/>
<dbReference type="Proteomes" id="UP000564425">
    <property type="component" value="Unassembled WGS sequence"/>
</dbReference>
<name>A0A7J9NUU7_METMI</name>
<dbReference type="Gene3D" id="2.60.40.2050">
    <property type="match status" value="1"/>
</dbReference>
<protein>
    <submittedName>
        <fullName evidence="4">Uncharacterized protein</fullName>
    </submittedName>
</protein>
<dbReference type="EMBL" id="JACDUH010000002">
    <property type="protein sequence ID" value="MBA2851448.1"/>
    <property type="molecule type" value="Genomic_DNA"/>
</dbReference>
<evidence type="ECO:0000256" key="1">
    <source>
        <dbReference type="SAM" id="Phobius"/>
    </source>
</evidence>
<feature type="transmembrane region" description="Helical" evidence="1">
    <location>
        <begin position="619"/>
        <end position="640"/>
    </location>
</feature>
<keyword evidence="1" id="KW-1133">Transmembrane helix</keyword>
<keyword evidence="1" id="KW-0472">Membrane</keyword>
<feature type="domain" description="T26-6p second immunoglobulin-like" evidence="3">
    <location>
        <begin position="332"/>
        <end position="460"/>
    </location>
</feature>
<evidence type="ECO:0000259" key="3">
    <source>
        <dbReference type="Pfam" id="PF22265"/>
    </source>
</evidence>
<dbReference type="Pfam" id="PF22265">
    <property type="entry name" value="T26-6p_Ig-like_dom_2"/>
    <property type="match status" value="1"/>
</dbReference>
<dbReference type="AlphaFoldDB" id="A0A7J9NUU7"/>
<evidence type="ECO:0000259" key="2">
    <source>
        <dbReference type="Pfam" id="PF22092"/>
    </source>
</evidence>
<keyword evidence="1" id="KW-0812">Transmembrane</keyword>
<sequence length="654" mass="71885">MIKKLLPIFLIFLLVSPSYATWTDYIPGYSTYTSVVDAVTGAVEGVSSLSESVSDLVTATTDLVTTAKESLFGDNDVVIAESDDLENKTMLGTSTDSLVEVNDINQVALASLDELKQMILSESAVELDMRRSGEGLNLLKTSVYSRNKLYGFSAMPISSEIYVLPSPSSEGKNKFHFEKYEVWAESIQEPGVKLWYYTVTPGTTFAPGTTVTGLAQTHVKGKDEYYSTIHGAITSNANLDKLDEIIESTPEQFEVKCRVSGYCENWYEVTTVDEWGVSHTSWVRGSNIPINILQETTNMYSYTKPGKYFLNGSVGSYPLSDSVKLSDKWCAYASDSQGSTSNIVSQFWSVPIHVVGGSTQYKLYLGNNRLYHNSGITNTDVRIVAVAIDSDGNFEVMGDSKYENVNFGESYTLGGSIGYNPGSQNISSYKIYAIIYGEILRNDGSKLPIWTVSRPYVNVLDNTEIITSEDVADLEDLYSLGTAEELDNQKTLALATIDERIEELSQLKEYAKSNNDIQMASAVDNAISCLKKAKSVIESLSVEDTEEEKAQKIDLYKLYLSASSMYEKSAKAYQYGNTEDGEYYSDMADELVSNDAVVIASEDVLDYLNSLPLIGSIPGGATTLIIVALCGGVLIAISEYQKNKKGSSKRRKGY</sequence>
<dbReference type="RefSeq" id="WP_181501273.1">
    <property type="nucleotide sequence ID" value="NZ_JACDUH010000002.1"/>
</dbReference>
<dbReference type="InterPro" id="IPR054316">
    <property type="entry name" value="T26-6p_Ig-like_dom_2"/>
</dbReference>
<gene>
    <name evidence="4" type="ORF">HNP86_001601</name>
</gene>
<comment type="caution">
    <text evidence="4">The sequence shown here is derived from an EMBL/GenBank/DDBJ whole genome shotgun (WGS) entry which is preliminary data.</text>
</comment>
<organism evidence="4 5">
    <name type="scientific">Methanococcus maripaludis</name>
    <name type="common">Methanococcus deltae</name>
    <dbReference type="NCBI Taxonomy" id="39152"/>
    <lineage>
        <taxon>Archaea</taxon>
        <taxon>Methanobacteriati</taxon>
        <taxon>Methanobacteriota</taxon>
        <taxon>Methanomada group</taxon>
        <taxon>Methanococci</taxon>
        <taxon>Methanococcales</taxon>
        <taxon>Methanococcaceae</taxon>
        <taxon>Methanococcus</taxon>
    </lineage>
</organism>
<dbReference type="InterPro" id="IPR054315">
    <property type="entry name" value="T26-6p_Ig-like_dom_1"/>
</dbReference>
<feature type="domain" description="T26-6p immunoglobulin-like" evidence="2">
    <location>
        <begin position="139"/>
        <end position="267"/>
    </location>
</feature>
<accession>A0A7J9NUU7</accession>
<evidence type="ECO:0000313" key="4">
    <source>
        <dbReference type="EMBL" id="MBA2851448.1"/>
    </source>
</evidence>